<dbReference type="EMBL" id="BX294144">
    <property type="protein sequence ID" value="CAD74765.1"/>
    <property type="molecule type" value="Genomic_DNA"/>
</dbReference>
<evidence type="ECO:0000313" key="3">
    <source>
        <dbReference type="Proteomes" id="UP000001025"/>
    </source>
</evidence>
<proteinExistence type="predicted"/>
<name>Q7UQD8_RHOBA</name>
<dbReference type="KEGG" id="rba:RB6382"/>
<reference evidence="2 3" key="1">
    <citation type="journal article" date="2003" name="Proc. Natl. Acad. Sci. U.S.A.">
        <title>Complete genome sequence of the marine planctomycete Pirellula sp. strain 1.</title>
        <authorList>
            <person name="Gloeckner F.O."/>
            <person name="Kube M."/>
            <person name="Bauer M."/>
            <person name="Teeling H."/>
            <person name="Lombardot T."/>
            <person name="Ludwig W."/>
            <person name="Gade D."/>
            <person name="Beck A."/>
            <person name="Borzym K."/>
            <person name="Heitmann K."/>
            <person name="Rabus R."/>
            <person name="Schlesner H."/>
            <person name="Amann R."/>
            <person name="Reinhardt R."/>
        </authorList>
    </citation>
    <scope>NUCLEOTIDE SEQUENCE [LARGE SCALE GENOMIC DNA]</scope>
    <source>
        <strain evidence="3">DSM 10527 / NCIMB 13988 / SH1</strain>
    </source>
</reference>
<dbReference type="Proteomes" id="UP000001025">
    <property type="component" value="Chromosome"/>
</dbReference>
<evidence type="ECO:0000313" key="2">
    <source>
        <dbReference type="EMBL" id="CAD74765.1"/>
    </source>
</evidence>
<dbReference type="AlphaFoldDB" id="Q7UQD8"/>
<keyword evidence="3" id="KW-1185">Reference proteome</keyword>
<organism evidence="2 3">
    <name type="scientific">Rhodopirellula baltica (strain DSM 10527 / NCIMB 13988 / SH1)</name>
    <dbReference type="NCBI Taxonomy" id="243090"/>
    <lineage>
        <taxon>Bacteria</taxon>
        <taxon>Pseudomonadati</taxon>
        <taxon>Planctomycetota</taxon>
        <taxon>Planctomycetia</taxon>
        <taxon>Pirellulales</taxon>
        <taxon>Pirellulaceae</taxon>
        <taxon>Rhodopirellula</taxon>
    </lineage>
</organism>
<protein>
    <submittedName>
        <fullName evidence="2">Uncharacterized protein</fullName>
    </submittedName>
</protein>
<dbReference type="EnsemblBacteria" id="CAD74765">
    <property type="protein sequence ID" value="CAD74765"/>
    <property type="gene ID" value="RB6382"/>
</dbReference>
<evidence type="ECO:0000256" key="1">
    <source>
        <dbReference type="SAM" id="MobiDB-lite"/>
    </source>
</evidence>
<dbReference type="HOGENOM" id="CLU_3316001_0_0_0"/>
<feature type="region of interest" description="Disordered" evidence="1">
    <location>
        <begin position="1"/>
        <end position="39"/>
    </location>
</feature>
<accession>Q7UQD8</accession>
<gene>
    <name evidence="2" type="ordered locus">RB6382</name>
</gene>
<dbReference type="InParanoid" id="Q7UQD8"/>
<sequence>MQNGSDALLRRHRSSLAPKTHSACPSESLKPASTPQFPC</sequence>